<evidence type="ECO:0000256" key="3">
    <source>
        <dbReference type="ARBA" id="ARBA00022759"/>
    </source>
</evidence>
<dbReference type="STRING" id="105785.A0A2J7QD15"/>
<dbReference type="GO" id="GO:0016787">
    <property type="term" value="F:hydrolase activity"/>
    <property type="evidence" value="ECO:0007669"/>
    <property type="project" value="UniProtKB-KW"/>
</dbReference>
<sequence>MLTSAGFGDVKLMNDNYSHISDVLHVPGLSTNLLSVNSIVNKDTIVLFTKDCCKLYDSDEFQVRGKVLAKAYPENGIYCLNTKVNMTQSANTATKDKINTKKKNHKCEKSCINTVKNEQVASTQQVDEQLLWHRRLGHLNRVSMRLLKKGLASGIDFQEQEDQSKKCVPCLEGKMTKKPFLQSKNKRSKRILDLLHLDLVGPFEVPSYGNAKYFLTIVDDHSRKVFIRFLKQKGDTYEAFKEFIKMIETETGLTIKTVRSDNGGEFCGKLFNEMLKQKGIKREFSVPYNPQQNGTAERANRSILEKTRCMLYDSGCNKRYWAEAAQTAVYLLNRSPHKKLKNQLPEEIWTGKKIDLSHIKIFGCPAYAHVPSQKRQKLDAVSKKYIFMGYSEESKAYRLSDPRNPSQIIVARDVEFLEEEITNKKESEKGFQLKDILPMSLNFYLDSHNEAMIPHEQNHEEEQVQNEGNEVPLEPDGLQQLQGNLEERRYPLRNRKQKEFPDFVTYSAMHKDEESEPVTYKEALSSSDKNKWKEAIKKELEAFQTNEAWTIVDRPSNKPIVKSKWVFKIKRDAEGNVACHRACLV</sequence>
<dbReference type="GO" id="GO:0006310">
    <property type="term" value="P:DNA recombination"/>
    <property type="evidence" value="ECO:0007669"/>
    <property type="project" value="UniProtKB-KW"/>
</dbReference>
<protein>
    <recommendedName>
        <fullName evidence="10">Integrase catalytic domain-containing protein</fullName>
    </recommendedName>
</protein>
<dbReference type="Pfam" id="PF00665">
    <property type="entry name" value="rve"/>
    <property type="match status" value="1"/>
</dbReference>
<dbReference type="InterPro" id="IPR039537">
    <property type="entry name" value="Retrotran_Ty1/copia-like"/>
</dbReference>
<dbReference type="GO" id="GO:0015074">
    <property type="term" value="P:DNA integration"/>
    <property type="evidence" value="ECO:0007669"/>
    <property type="project" value="UniProtKB-KW"/>
</dbReference>
<evidence type="ECO:0000256" key="7">
    <source>
        <dbReference type="ARBA" id="ARBA00022918"/>
    </source>
</evidence>
<dbReference type="GO" id="GO:0003964">
    <property type="term" value="F:RNA-directed DNA polymerase activity"/>
    <property type="evidence" value="ECO:0007669"/>
    <property type="project" value="UniProtKB-KW"/>
</dbReference>
<dbReference type="GO" id="GO:0003676">
    <property type="term" value="F:nucleic acid binding"/>
    <property type="evidence" value="ECO:0007669"/>
    <property type="project" value="InterPro"/>
</dbReference>
<reference evidence="11 12" key="1">
    <citation type="submission" date="2017-12" db="EMBL/GenBank/DDBJ databases">
        <title>Hemimetabolous genomes reveal molecular basis of termite eusociality.</title>
        <authorList>
            <person name="Harrison M.C."/>
            <person name="Jongepier E."/>
            <person name="Robertson H.M."/>
            <person name="Arning N."/>
            <person name="Bitard-Feildel T."/>
            <person name="Chao H."/>
            <person name="Childers C.P."/>
            <person name="Dinh H."/>
            <person name="Doddapaneni H."/>
            <person name="Dugan S."/>
            <person name="Gowin J."/>
            <person name="Greiner C."/>
            <person name="Han Y."/>
            <person name="Hu H."/>
            <person name="Hughes D.S.T."/>
            <person name="Huylmans A.-K."/>
            <person name="Kemena C."/>
            <person name="Kremer L.P.M."/>
            <person name="Lee S.L."/>
            <person name="Lopez-Ezquerra A."/>
            <person name="Mallet L."/>
            <person name="Monroy-Kuhn J.M."/>
            <person name="Moser A."/>
            <person name="Murali S.C."/>
            <person name="Muzny D.M."/>
            <person name="Otani S."/>
            <person name="Piulachs M.-D."/>
            <person name="Poelchau M."/>
            <person name="Qu J."/>
            <person name="Schaub F."/>
            <person name="Wada-Katsumata A."/>
            <person name="Worley K.C."/>
            <person name="Xie Q."/>
            <person name="Ylla G."/>
            <person name="Poulsen M."/>
            <person name="Gibbs R.A."/>
            <person name="Schal C."/>
            <person name="Richards S."/>
            <person name="Belles X."/>
            <person name="Korb J."/>
            <person name="Bornberg-Bauer E."/>
        </authorList>
    </citation>
    <scope>NUCLEOTIDE SEQUENCE [LARGE SCALE GENOMIC DNA]</scope>
    <source>
        <tissue evidence="11">Whole body</tissue>
    </source>
</reference>
<proteinExistence type="predicted"/>
<keyword evidence="7" id="KW-0695">RNA-directed DNA polymerase</keyword>
<dbReference type="GO" id="GO:0004519">
    <property type="term" value="F:endonuclease activity"/>
    <property type="evidence" value="ECO:0007669"/>
    <property type="project" value="UniProtKB-KW"/>
</dbReference>
<keyword evidence="12" id="KW-1185">Reference proteome</keyword>
<keyword evidence="2" id="KW-0479">Metal-binding</keyword>
<dbReference type="EMBL" id="NEVH01015832">
    <property type="protein sequence ID" value="PNF26467.1"/>
    <property type="molecule type" value="Genomic_DNA"/>
</dbReference>
<keyword evidence="1" id="KW-0540">Nuclease</keyword>
<keyword evidence="8" id="KW-0548">Nucleotidyltransferase</keyword>
<dbReference type="PROSITE" id="PS50994">
    <property type="entry name" value="INTEGRASE"/>
    <property type="match status" value="1"/>
</dbReference>
<evidence type="ECO:0000256" key="4">
    <source>
        <dbReference type="ARBA" id="ARBA00022801"/>
    </source>
</evidence>
<dbReference type="OrthoDB" id="413361at2759"/>
<dbReference type="PANTHER" id="PTHR42648">
    <property type="entry name" value="TRANSPOSASE, PUTATIVE-RELATED"/>
    <property type="match status" value="1"/>
</dbReference>
<keyword evidence="8" id="KW-0808">Transferase</keyword>
<dbReference type="Proteomes" id="UP000235965">
    <property type="component" value="Unassembled WGS sequence"/>
</dbReference>
<evidence type="ECO:0000256" key="8">
    <source>
        <dbReference type="ARBA" id="ARBA00022932"/>
    </source>
</evidence>
<dbReference type="GO" id="GO:0046872">
    <property type="term" value="F:metal ion binding"/>
    <property type="evidence" value="ECO:0007669"/>
    <property type="project" value="UniProtKB-KW"/>
</dbReference>
<keyword evidence="4" id="KW-0378">Hydrolase</keyword>
<keyword evidence="6" id="KW-0229">DNA integration</keyword>
<dbReference type="InParanoid" id="A0A2J7QD15"/>
<dbReference type="Pfam" id="PF25597">
    <property type="entry name" value="SH3_retrovirus"/>
    <property type="match status" value="1"/>
</dbReference>
<evidence type="ECO:0000313" key="12">
    <source>
        <dbReference type="Proteomes" id="UP000235965"/>
    </source>
</evidence>
<evidence type="ECO:0000256" key="6">
    <source>
        <dbReference type="ARBA" id="ARBA00022908"/>
    </source>
</evidence>
<evidence type="ECO:0000256" key="9">
    <source>
        <dbReference type="ARBA" id="ARBA00023172"/>
    </source>
</evidence>
<keyword evidence="9" id="KW-0233">DNA recombination</keyword>
<keyword evidence="3" id="KW-0255">Endonuclease</keyword>
<dbReference type="Gene3D" id="3.30.420.10">
    <property type="entry name" value="Ribonuclease H-like superfamily/Ribonuclease H"/>
    <property type="match status" value="1"/>
</dbReference>
<dbReference type="InterPro" id="IPR001584">
    <property type="entry name" value="Integrase_cat-core"/>
</dbReference>
<dbReference type="InterPro" id="IPR025724">
    <property type="entry name" value="GAG-pre-integrase_dom"/>
</dbReference>
<dbReference type="InterPro" id="IPR057670">
    <property type="entry name" value="SH3_retrovirus"/>
</dbReference>
<organism evidence="11 12">
    <name type="scientific">Cryptotermes secundus</name>
    <dbReference type="NCBI Taxonomy" id="105785"/>
    <lineage>
        <taxon>Eukaryota</taxon>
        <taxon>Metazoa</taxon>
        <taxon>Ecdysozoa</taxon>
        <taxon>Arthropoda</taxon>
        <taxon>Hexapoda</taxon>
        <taxon>Insecta</taxon>
        <taxon>Pterygota</taxon>
        <taxon>Neoptera</taxon>
        <taxon>Polyneoptera</taxon>
        <taxon>Dictyoptera</taxon>
        <taxon>Blattodea</taxon>
        <taxon>Blattoidea</taxon>
        <taxon>Termitoidae</taxon>
        <taxon>Kalotermitidae</taxon>
        <taxon>Cryptotermitinae</taxon>
        <taxon>Cryptotermes</taxon>
    </lineage>
</organism>
<gene>
    <name evidence="11" type="ORF">B7P43_G15220</name>
</gene>
<evidence type="ECO:0000256" key="1">
    <source>
        <dbReference type="ARBA" id="ARBA00022722"/>
    </source>
</evidence>
<evidence type="ECO:0000256" key="2">
    <source>
        <dbReference type="ARBA" id="ARBA00022723"/>
    </source>
</evidence>
<dbReference type="AlphaFoldDB" id="A0A2J7QD15"/>
<dbReference type="PANTHER" id="PTHR42648:SF11">
    <property type="entry name" value="TRANSPOSON TY4-P GAG-POL POLYPROTEIN"/>
    <property type="match status" value="1"/>
</dbReference>
<evidence type="ECO:0000259" key="10">
    <source>
        <dbReference type="PROSITE" id="PS50994"/>
    </source>
</evidence>
<dbReference type="SUPFAM" id="SSF53098">
    <property type="entry name" value="Ribonuclease H-like"/>
    <property type="match status" value="1"/>
</dbReference>
<accession>A0A2J7QD15</accession>
<name>A0A2J7QD15_9NEOP</name>
<comment type="caution">
    <text evidence="11">The sequence shown here is derived from an EMBL/GenBank/DDBJ whole genome shotgun (WGS) entry which is preliminary data.</text>
</comment>
<dbReference type="InterPro" id="IPR036397">
    <property type="entry name" value="RNaseH_sf"/>
</dbReference>
<evidence type="ECO:0000256" key="5">
    <source>
        <dbReference type="ARBA" id="ARBA00022842"/>
    </source>
</evidence>
<keyword evidence="8" id="KW-0239">DNA-directed DNA polymerase</keyword>
<feature type="non-terminal residue" evidence="11">
    <location>
        <position position="585"/>
    </location>
</feature>
<feature type="domain" description="Integrase catalytic" evidence="10">
    <location>
        <begin position="175"/>
        <end position="353"/>
    </location>
</feature>
<keyword evidence="5" id="KW-0460">Magnesium</keyword>
<evidence type="ECO:0000313" key="11">
    <source>
        <dbReference type="EMBL" id="PNF26467.1"/>
    </source>
</evidence>
<dbReference type="InterPro" id="IPR012337">
    <property type="entry name" value="RNaseH-like_sf"/>
</dbReference>
<dbReference type="GO" id="GO:0003887">
    <property type="term" value="F:DNA-directed DNA polymerase activity"/>
    <property type="evidence" value="ECO:0007669"/>
    <property type="project" value="UniProtKB-KW"/>
</dbReference>
<dbReference type="Pfam" id="PF13976">
    <property type="entry name" value="gag_pre-integrs"/>
    <property type="match status" value="1"/>
</dbReference>